<evidence type="ECO:0000256" key="1">
    <source>
        <dbReference type="SAM" id="SignalP"/>
    </source>
</evidence>
<reference evidence="3" key="2">
    <citation type="journal article" date="2018" name="Plant J.">
        <title>The Sorghum bicolor reference genome: improved assembly, gene annotations, a transcriptome atlas, and signatures of genome organization.</title>
        <authorList>
            <person name="McCormick R.F."/>
            <person name="Truong S.K."/>
            <person name="Sreedasyam A."/>
            <person name="Jenkins J."/>
            <person name="Shu S."/>
            <person name="Sims D."/>
            <person name="Kennedy M."/>
            <person name="Amirebrahimi M."/>
            <person name="Weers B.D."/>
            <person name="McKinley B."/>
            <person name="Mattison A."/>
            <person name="Morishige D.T."/>
            <person name="Grimwood J."/>
            <person name="Schmutz J."/>
            <person name="Mullet J.E."/>
        </authorList>
    </citation>
    <scope>NUCLEOTIDE SEQUENCE [LARGE SCALE GENOMIC DNA]</scope>
    <source>
        <strain evidence="3">cv. BTx623</strain>
    </source>
</reference>
<proteinExistence type="predicted"/>
<evidence type="ECO:0000313" key="2">
    <source>
        <dbReference type="EMBL" id="OQU90930.1"/>
    </source>
</evidence>
<dbReference type="EMBL" id="CM000760">
    <property type="protein sequence ID" value="OQU90930.1"/>
    <property type="molecule type" value="Genomic_DNA"/>
</dbReference>
<gene>
    <name evidence="2" type="ORF">SORBI_3001G076850</name>
</gene>
<organism evidence="2 3">
    <name type="scientific">Sorghum bicolor</name>
    <name type="common">Sorghum</name>
    <name type="synonym">Sorghum vulgare</name>
    <dbReference type="NCBI Taxonomy" id="4558"/>
    <lineage>
        <taxon>Eukaryota</taxon>
        <taxon>Viridiplantae</taxon>
        <taxon>Streptophyta</taxon>
        <taxon>Embryophyta</taxon>
        <taxon>Tracheophyta</taxon>
        <taxon>Spermatophyta</taxon>
        <taxon>Magnoliopsida</taxon>
        <taxon>Liliopsida</taxon>
        <taxon>Poales</taxon>
        <taxon>Poaceae</taxon>
        <taxon>PACMAD clade</taxon>
        <taxon>Panicoideae</taxon>
        <taxon>Andropogonodae</taxon>
        <taxon>Andropogoneae</taxon>
        <taxon>Sorghinae</taxon>
        <taxon>Sorghum</taxon>
    </lineage>
</organism>
<sequence>MNDRCGGMGCMMIILFLAASSTVLSGRPQLLEVRTASTRSNATTLDESKLTLTFCEKSLCDTHSVPKRVSF</sequence>
<feature type="signal peptide" evidence="1">
    <location>
        <begin position="1"/>
        <end position="25"/>
    </location>
</feature>
<name>A0A1Z5S4R9_SORBI</name>
<evidence type="ECO:0000313" key="3">
    <source>
        <dbReference type="Proteomes" id="UP000000768"/>
    </source>
</evidence>
<dbReference type="Gramene" id="OQU90930">
    <property type="protein sequence ID" value="OQU90930"/>
    <property type="gene ID" value="SORBI_3001G076850"/>
</dbReference>
<dbReference type="AlphaFoldDB" id="A0A1Z5S4R9"/>
<keyword evidence="3" id="KW-1185">Reference proteome</keyword>
<protein>
    <submittedName>
        <fullName evidence="2">Uncharacterized protein</fullName>
    </submittedName>
</protein>
<dbReference type="Proteomes" id="UP000000768">
    <property type="component" value="Chromosome 1"/>
</dbReference>
<feature type="chain" id="PRO_5012148073" evidence="1">
    <location>
        <begin position="26"/>
        <end position="71"/>
    </location>
</feature>
<keyword evidence="1" id="KW-0732">Signal</keyword>
<dbReference type="OMA" id="CCLPKES"/>
<dbReference type="InParanoid" id="A0A1Z5S4R9"/>
<accession>A0A1Z5S4R9</accession>
<reference evidence="2 3" key="1">
    <citation type="journal article" date="2009" name="Nature">
        <title>The Sorghum bicolor genome and the diversification of grasses.</title>
        <authorList>
            <person name="Paterson A.H."/>
            <person name="Bowers J.E."/>
            <person name="Bruggmann R."/>
            <person name="Dubchak I."/>
            <person name="Grimwood J."/>
            <person name="Gundlach H."/>
            <person name="Haberer G."/>
            <person name="Hellsten U."/>
            <person name="Mitros T."/>
            <person name="Poliakov A."/>
            <person name="Schmutz J."/>
            <person name="Spannagl M."/>
            <person name="Tang H."/>
            <person name="Wang X."/>
            <person name="Wicker T."/>
            <person name="Bharti A.K."/>
            <person name="Chapman J."/>
            <person name="Feltus F.A."/>
            <person name="Gowik U."/>
            <person name="Grigoriev I.V."/>
            <person name="Lyons E."/>
            <person name="Maher C.A."/>
            <person name="Martis M."/>
            <person name="Narechania A."/>
            <person name="Otillar R.P."/>
            <person name="Penning B.W."/>
            <person name="Salamov A.A."/>
            <person name="Wang Y."/>
            <person name="Zhang L."/>
            <person name="Carpita N.C."/>
            <person name="Freeling M."/>
            <person name="Gingle A.R."/>
            <person name="Hash C.T."/>
            <person name="Keller B."/>
            <person name="Klein P."/>
            <person name="Kresovich S."/>
            <person name="McCann M.C."/>
            <person name="Ming R."/>
            <person name="Peterson D.G."/>
            <person name="Mehboob-ur-Rahman"/>
            <person name="Ware D."/>
            <person name="Westhoff P."/>
            <person name="Mayer K.F."/>
            <person name="Messing J."/>
            <person name="Rokhsar D.S."/>
        </authorList>
    </citation>
    <scope>NUCLEOTIDE SEQUENCE [LARGE SCALE GENOMIC DNA]</scope>
    <source>
        <strain evidence="3">cv. BTx623</strain>
    </source>
</reference>